<keyword evidence="5" id="KW-1185">Reference proteome</keyword>
<protein>
    <recommendedName>
        <fullName evidence="6">WD repeat-containing protein 44</fullName>
    </recommendedName>
</protein>
<dbReference type="InterPro" id="IPR040324">
    <property type="entry name" value="WDR44/Dgr2"/>
</dbReference>
<feature type="repeat" description="WD" evidence="3">
    <location>
        <begin position="24"/>
        <end position="58"/>
    </location>
</feature>
<dbReference type="InterPro" id="IPR015943">
    <property type="entry name" value="WD40/YVTN_repeat-like_dom_sf"/>
</dbReference>
<accession>A0AAD5BXU1</accession>
<dbReference type="InterPro" id="IPR001680">
    <property type="entry name" value="WD40_rpt"/>
</dbReference>
<dbReference type="PROSITE" id="PS50082">
    <property type="entry name" value="WD_REPEATS_2"/>
    <property type="match status" value="2"/>
</dbReference>
<organism evidence="4 5">
    <name type="scientific">Ambrosia artemisiifolia</name>
    <name type="common">Common ragweed</name>
    <dbReference type="NCBI Taxonomy" id="4212"/>
    <lineage>
        <taxon>Eukaryota</taxon>
        <taxon>Viridiplantae</taxon>
        <taxon>Streptophyta</taxon>
        <taxon>Embryophyta</taxon>
        <taxon>Tracheophyta</taxon>
        <taxon>Spermatophyta</taxon>
        <taxon>Magnoliopsida</taxon>
        <taxon>eudicotyledons</taxon>
        <taxon>Gunneridae</taxon>
        <taxon>Pentapetalae</taxon>
        <taxon>asterids</taxon>
        <taxon>campanulids</taxon>
        <taxon>Asterales</taxon>
        <taxon>Asteraceae</taxon>
        <taxon>Asteroideae</taxon>
        <taxon>Heliantheae alliance</taxon>
        <taxon>Heliantheae</taxon>
        <taxon>Ambrosia</taxon>
    </lineage>
</organism>
<dbReference type="SMART" id="SM00320">
    <property type="entry name" value="WD40"/>
    <property type="match status" value="4"/>
</dbReference>
<evidence type="ECO:0008006" key="6">
    <source>
        <dbReference type="Google" id="ProtNLM"/>
    </source>
</evidence>
<dbReference type="Proteomes" id="UP001206925">
    <property type="component" value="Unassembled WGS sequence"/>
</dbReference>
<dbReference type="PROSITE" id="PS50294">
    <property type="entry name" value="WD_REPEATS_REGION"/>
    <property type="match status" value="1"/>
</dbReference>
<evidence type="ECO:0000313" key="4">
    <source>
        <dbReference type="EMBL" id="KAI7731686.1"/>
    </source>
</evidence>
<gene>
    <name evidence="4" type="ORF">M8C21_022439</name>
</gene>
<dbReference type="PANTHER" id="PTHR14221:SF62">
    <property type="entry name" value="DYNEIN REGULATOR LIS1-RELATED"/>
    <property type="match status" value="1"/>
</dbReference>
<evidence type="ECO:0000256" key="1">
    <source>
        <dbReference type="ARBA" id="ARBA00022574"/>
    </source>
</evidence>
<name>A0AAD5BXU1_AMBAR</name>
<evidence type="ECO:0000313" key="5">
    <source>
        <dbReference type="Proteomes" id="UP001206925"/>
    </source>
</evidence>
<comment type="caution">
    <text evidence="4">The sequence shown here is derived from an EMBL/GenBank/DDBJ whole genome shotgun (WGS) entry which is preliminary data.</text>
</comment>
<evidence type="ECO:0000256" key="3">
    <source>
        <dbReference type="PROSITE-ProRule" id="PRU00221"/>
    </source>
</evidence>
<feature type="non-terminal residue" evidence="4">
    <location>
        <position position="1"/>
    </location>
</feature>
<dbReference type="Pfam" id="PF00400">
    <property type="entry name" value="WD40"/>
    <property type="match status" value="2"/>
</dbReference>
<dbReference type="InterPro" id="IPR036322">
    <property type="entry name" value="WD40_repeat_dom_sf"/>
</dbReference>
<keyword evidence="2" id="KW-0677">Repeat</keyword>
<proteinExistence type="predicted"/>
<dbReference type="SUPFAM" id="SSF50978">
    <property type="entry name" value="WD40 repeat-like"/>
    <property type="match status" value="1"/>
</dbReference>
<feature type="repeat" description="WD" evidence="3">
    <location>
        <begin position="1"/>
        <end position="24"/>
    </location>
</feature>
<evidence type="ECO:0000256" key="2">
    <source>
        <dbReference type="ARBA" id="ARBA00022737"/>
    </source>
</evidence>
<dbReference type="EMBL" id="JAMZMK010010401">
    <property type="protein sequence ID" value="KAI7731686.1"/>
    <property type="molecule type" value="Genomic_DNA"/>
</dbReference>
<reference evidence="4" key="1">
    <citation type="submission" date="2022-06" db="EMBL/GenBank/DDBJ databases">
        <title>Uncovering the hologenomic basis of an extraordinary plant invasion.</title>
        <authorList>
            <person name="Bieker V.C."/>
            <person name="Martin M.D."/>
            <person name="Gilbert T."/>
            <person name="Hodgins K."/>
            <person name="Battlay P."/>
            <person name="Petersen B."/>
            <person name="Wilson J."/>
        </authorList>
    </citation>
    <scope>NUCLEOTIDE SEQUENCE</scope>
    <source>
        <strain evidence="4">AA19_3_7</strain>
        <tissue evidence="4">Leaf</tissue>
    </source>
</reference>
<dbReference type="AlphaFoldDB" id="A0AAD5BXU1"/>
<keyword evidence="1 3" id="KW-0853">WD repeat</keyword>
<dbReference type="PANTHER" id="PTHR14221">
    <property type="entry name" value="WD REPEAT DOMAIN 44"/>
    <property type="match status" value="1"/>
</dbReference>
<sequence>HLLSSSMDKTVRLWQLSSKSCLKTFSHNDYVTCIQFNPVDDRYFISGSLDAKVRIWSVPDHQVVDWNDMNEMVTAACYTPDGQAALVGSYKGNCCLYNTTENKLQQKSQINLQNKKKNSRHRKITGFQFAPGTTSEVLVTSADSRVRVVDGLDLVHKFKGFRNTNRQISASVTPNGRYVVCASEDSNVYVWKHEGDARASRYKGVTVTHSYEHFHCQDVSVAIPWPGKADTWGFQDGLSGEPNRLTTDHFDDLSAMNHPPTPEDQVSSSPFHGIITSASNGYFFDRFSATWPEEKLVSALKNPGRLTSADFINGSSLSKSGWGMVIVTAGLHGEIRTFQNFGLPVRI</sequence>
<dbReference type="Gene3D" id="2.130.10.10">
    <property type="entry name" value="YVTN repeat-like/Quinoprotein amine dehydrogenase"/>
    <property type="match status" value="1"/>
</dbReference>